<name>A0A150PUW8_SORCE</name>
<dbReference type="InterPro" id="IPR044819">
    <property type="entry name" value="OBL-like"/>
</dbReference>
<dbReference type="PANTHER" id="PTHR46086:SF17">
    <property type="entry name" value="ALPHA_BETA-HYDROLASES SUPERFAMILY PROTEIN"/>
    <property type="match status" value="1"/>
</dbReference>
<dbReference type="InterPro" id="IPR029058">
    <property type="entry name" value="AB_hydrolase_fold"/>
</dbReference>
<organism evidence="2 3">
    <name type="scientific">Sorangium cellulosum</name>
    <name type="common">Polyangium cellulosum</name>
    <dbReference type="NCBI Taxonomy" id="56"/>
    <lineage>
        <taxon>Bacteria</taxon>
        <taxon>Pseudomonadati</taxon>
        <taxon>Myxococcota</taxon>
        <taxon>Polyangia</taxon>
        <taxon>Polyangiales</taxon>
        <taxon>Polyangiaceae</taxon>
        <taxon>Sorangium</taxon>
    </lineage>
</organism>
<dbReference type="EMBL" id="JELY01000466">
    <property type="protein sequence ID" value="KYF59276.1"/>
    <property type="molecule type" value="Genomic_DNA"/>
</dbReference>
<evidence type="ECO:0000313" key="3">
    <source>
        <dbReference type="Proteomes" id="UP000075420"/>
    </source>
</evidence>
<dbReference type="Gene3D" id="3.40.50.1820">
    <property type="entry name" value="alpha/beta hydrolase"/>
    <property type="match status" value="1"/>
</dbReference>
<protein>
    <recommendedName>
        <fullName evidence="1">Fungal lipase-type domain-containing protein</fullName>
    </recommendedName>
</protein>
<evidence type="ECO:0000313" key="2">
    <source>
        <dbReference type="EMBL" id="KYF59276.1"/>
    </source>
</evidence>
<dbReference type="AlphaFoldDB" id="A0A150PUW8"/>
<accession>A0A150PUW8</accession>
<dbReference type="PANTHER" id="PTHR46086">
    <property type="entry name" value="ALPHA/BETA-HYDROLASES SUPERFAMILY PROTEIN"/>
    <property type="match status" value="1"/>
</dbReference>
<sequence>MTDSIVDTPPLDVLVPPAAPGPDAIGDSSADRGTIQRLLRVDPATREPDAEATLILSLASAWIYSDLDTLEKALSVYGEWDLQWIGVRNNALFLASDVCFIQSRCRRLLILCVKGTEPGNIFNWLTDASVASQRFHALGRVHGGFARNLDVMWAMIARYLGAAMRGESVRHVLPSVALSPRPEVGPSPGGGSSPEAPGKLEALFITGHSLGAAMAALAAARLFTDSMYSDVRRLLRGVYTFGQPMVGDAAFAARAEELFGDRYFRFVYANDIVPRLPPLSTGRFVHFGRAYRSTGEGWTYESRVAGQTRTFLVSASVGVFAWIKQQLPIVRWIPLPFSWGDHSPAPYVEASQQGTAQPALFRFRLD</sequence>
<dbReference type="GO" id="GO:0004806">
    <property type="term" value="F:triacylglycerol lipase activity"/>
    <property type="evidence" value="ECO:0007669"/>
    <property type="project" value="InterPro"/>
</dbReference>
<dbReference type="SUPFAM" id="SSF53474">
    <property type="entry name" value="alpha/beta-Hydrolases"/>
    <property type="match status" value="1"/>
</dbReference>
<dbReference type="GO" id="GO:0006629">
    <property type="term" value="P:lipid metabolic process"/>
    <property type="evidence" value="ECO:0007669"/>
    <property type="project" value="InterPro"/>
</dbReference>
<dbReference type="Pfam" id="PF01764">
    <property type="entry name" value="Lipase_3"/>
    <property type="match status" value="1"/>
</dbReference>
<reference evidence="2 3" key="1">
    <citation type="submission" date="2014-02" db="EMBL/GenBank/DDBJ databases">
        <title>The small core and large imbalanced accessory genome model reveals a collaborative survival strategy of Sorangium cellulosum strains in nature.</title>
        <authorList>
            <person name="Han K."/>
            <person name="Peng R."/>
            <person name="Blom J."/>
            <person name="Li Y.-Z."/>
        </authorList>
    </citation>
    <scope>NUCLEOTIDE SEQUENCE [LARGE SCALE GENOMIC DNA]</scope>
    <source>
        <strain evidence="2 3">So0157-25</strain>
    </source>
</reference>
<dbReference type="Proteomes" id="UP000075420">
    <property type="component" value="Unassembled WGS sequence"/>
</dbReference>
<dbReference type="CDD" id="cd00519">
    <property type="entry name" value="Lipase_3"/>
    <property type="match status" value="1"/>
</dbReference>
<dbReference type="ESTHER" id="sorce-a0a150puw8">
    <property type="family name" value="Triacylglycerol-lipase-OBL1-like"/>
</dbReference>
<feature type="domain" description="Fungal lipase-type" evidence="1">
    <location>
        <begin position="203"/>
        <end position="279"/>
    </location>
</feature>
<comment type="caution">
    <text evidence="2">The sequence shown here is derived from an EMBL/GenBank/DDBJ whole genome shotgun (WGS) entry which is preliminary data.</text>
</comment>
<evidence type="ECO:0000259" key="1">
    <source>
        <dbReference type="Pfam" id="PF01764"/>
    </source>
</evidence>
<proteinExistence type="predicted"/>
<dbReference type="InterPro" id="IPR002921">
    <property type="entry name" value="Fungal_lipase-type"/>
</dbReference>
<gene>
    <name evidence="2" type="ORF">BE08_06335</name>
</gene>